<dbReference type="GO" id="GO:0016020">
    <property type="term" value="C:membrane"/>
    <property type="evidence" value="ECO:0007669"/>
    <property type="project" value="UniProtKB-SubCell"/>
</dbReference>
<comment type="subcellular location">
    <subcellularLocation>
        <location evidence="1">Membrane</location>
        <topology evidence="1">Multi-pass membrane protein</topology>
    </subcellularLocation>
</comment>
<comment type="caution">
    <text evidence="6">The sequence shown here is derived from an EMBL/GenBank/DDBJ whole genome shotgun (WGS) entry which is preliminary data.</text>
</comment>
<dbReference type="GO" id="GO:0055085">
    <property type="term" value="P:transmembrane transport"/>
    <property type="evidence" value="ECO:0007669"/>
    <property type="project" value="InterPro"/>
</dbReference>
<dbReference type="InterPro" id="IPR038665">
    <property type="entry name" value="Voltage-dep_anion_channel_sf"/>
</dbReference>
<keyword evidence="3 5" id="KW-1133">Transmembrane helix</keyword>
<reference evidence="6 7" key="1">
    <citation type="journal article" date="2014" name="BMC Genomics">
        <title>Comparison of environmental and isolate Sulfobacillus genomes reveals diverse carbon, sulfur, nitrogen, and hydrogen metabolisms.</title>
        <authorList>
            <person name="Justice N.B."/>
            <person name="Norman A."/>
            <person name="Brown C.T."/>
            <person name="Singh A."/>
            <person name="Thomas B.C."/>
            <person name="Banfield J.F."/>
        </authorList>
    </citation>
    <scope>NUCLEOTIDE SEQUENCE [LARGE SCALE GENOMIC DNA]</scope>
    <source>
        <strain evidence="6">AMDSBA3</strain>
    </source>
</reference>
<name>A0A2T2WCZ7_9FIRM</name>
<dbReference type="Gene3D" id="1.50.10.150">
    <property type="entry name" value="Voltage-dependent anion channel"/>
    <property type="match status" value="1"/>
</dbReference>
<dbReference type="AlphaFoldDB" id="A0A2T2WCZ7"/>
<organism evidence="6 7">
    <name type="scientific">Sulfobacillus acidophilus</name>
    <dbReference type="NCBI Taxonomy" id="53633"/>
    <lineage>
        <taxon>Bacteria</taxon>
        <taxon>Bacillati</taxon>
        <taxon>Bacillota</taxon>
        <taxon>Clostridia</taxon>
        <taxon>Eubacteriales</taxon>
        <taxon>Clostridiales Family XVII. Incertae Sedis</taxon>
        <taxon>Sulfobacillus</taxon>
    </lineage>
</organism>
<feature type="transmembrane region" description="Helical" evidence="5">
    <location>
        <begin position="75"/>
        <end position="96"/>
    </location>
</feature>
<proteinExistence type="predicted"/>
<sequence>MRQLHKLFYTGYFAAVMAIGIVSTALFIYEHFWLSDLLMAVAVGLYILLWLVYLERVLRAPRKIWQDLTNPATTFGFFTIVAGSNGLGVRFLFHHWVLAAKILGTVGILSWTMLFYTAMTVLIAGPAVKKSVVNGGWLIAMIDVDPLGPWGLPSTLSLLDS</sequence>
<feature type="transmembrane region" description="Helical" evidence="5">
    <location>
        <begin position="102"/>
        <end position="124"/>
    </location>
</feature>
<gene>
    <name evidence="6" type="ORF">C7B45_16425</name>
</gene>
<dbReference type="InterPro" id="IPR004695">
    <property type="entry name" value="SLAC1/Mae1/Ssu1/TehA"/>
</dbReference>
<evidence type="ECO:0000256" key="1">
    <source>
        <dbReference type="ARBA" id="ARBA00004141"/>
    </source>
</evidence>
<evidence type="ECO:0000313" key="7">
    <source>
        <dbReference type="Proteomes" id="UP000241848"/>
    </source>
</evidence>
<evidence type="ECO:0000256" key="2">
    <source>
        <dbReference type="ARBA" id="ARBA00022692"/>
    </source>
</evidence>
<accession>A0A2T2WCZ7</accession>
<dbReference type="Proteomes" id="UP000241848">
    <property type="component" value="Unassembled WGS sequence"/>
</dbReference>
<evidence type="ECO:0000313" key="6">
    <source>
        <dbReference type="EMBL" id="PSR20111.1"/>
    </source>
</evidence>
<evidence type="ECO:0000256" key="3">
    <source>
        <dbReference type="ARBA" id="ARBA00022989"/>
    </source>
</evidence>
<dbReference type="Pfam" id="PF03595">
    <property type="entry name" value="SLAC1"/>
    <property type="match status" value="1"/>
</dbReference>
<keyword evidence="2 5" id="KW-0812">Transmembrane</keyword>
<evidence type="ECO:0008006" key="8">
    <source>
        <dbReference type="Google" id="ProtNLM"/>
    </source>
</evidence>
<feature type="transmembrane region" description="Helical" evidence="5">
    <location>
        <begin position="7"/>
        <end position="28"/>
    </location>
</feature>
<keyword evidence="4 5" id="KW-0472">Membrane</keyword>
<evidence type="ECO:0000256" key="5">
    <source>
        <dbReference type="SAM" id="Phobius"/>
    </source>
</evidence>
<feature type="transmembrane region" description="Helical" evidence="5">
    <location>
        <begin position="34"/>
        <end position="54"/>
    </location>
</feature>
<evidence type="ECO:0000256" key="4">
    <source>
        <dbReference type="ARBA" id="ARBA00023136"/>
    </source>
</evidence>
<dbReference type="EMBL" id="PXYV01000085">
    <property type="protein sequence ID" value="PSR20111.1"/>
    <property type="molecule type" value="Genomic_DNA"/>
</dbReference>
<protein>
    <recommendedName>
        <fullName evidence="8">C4-dicarboxylate ABC transporter</fullName>
    </recommendedName>
</protein>